<sequence length="267" mass="28156">MRKLLIAAVLLAAAASASAQGRHTFGPPACAQCITTSNPTPGVPAGATSFTAFNPPPSMGFTAFNPPPSYGVFSPSFRSNGGNISVGTGRHGRGQHRGNFYPPIGYGYGYGYAYPGYGPVYDAQPEPAPVADAPSGNAMDREMLSLAAARGDRAMERDDNARVPADQRNDPRYGEHYLDAREPGSAANSAPAPGKEAVPREEEGPSLILVLLDGTRLELANYAIVGKTVFDLSRSHRGKKIQLAELDLPATQKANDALGLDFKLPSR</sequence>
<feature type="compositionally biased region" description="Basic and acidic residues" evidence="1">
    <location>
        <begin position="151"/>
        <end position="182"/>
    </location>
</feature>
<evidence type="ECO:0000256" key="1">
    <source>
        <dbReference type="SAM" id="MobiDB-lite"/>
    </source>
</evidence>
<gene>
    <name evidence="3" type="ORF">HYX28_05810</name>
</gene>
<dbReference type="Proteomes" id="UP000779809">
    <property type="component" value="Unassembled WGS sequence"/>
</dbReference>
<dbReference type="AlphaFoldDB" id="A0A932A884"/>
<protein>
    <submittedName>
        <fullName evidence="3">Uncharacterized protein</fullName>
    </submittedName>
</protein>
<feature type="signal peptide" evidence="2">
    <location>
        <begin position="1"/>
        <end position="19"/>
    </location>
</feature>
<keyword evidence="2" id="KW-0732">Signal</keyword>
<proteinExistence type="predicted"/>
<evidence type="ECO:0000313" key="3">
    <source>
        <dbReference type="EMBL" id="MBI2678277.1"/>
    </source>
</evidence>
<reference evidence="3" key="1">
    <citation type="submission" date="2020-07" db="EMBL/GenBank/DDBJ databases">
        <title>Huge and variable diversity of episymbiotic CPR bacteria and DPANN archaea in groundwater ecosystems.</title>
        <authorList>
            <person name="He C.Y."/>
            <person name="Keren R."/>
            <person name="Whittaker M."/>
            <person name="Farag I.F."/>
            <person name="Doudna J."/>
            <person name="Cate J.H.D."/>
            <person name="Banfield J.F."/>
        </authorList>
    </citation>
    <scope>NUCLEOTIDE SEQUENCE</scope>
    <source>
        <strain evidence="3">NC_groundwater_580_Pr5_B-0.1um_64_19</strain>
    </source>
</reference>
<accession>A0A932A884</accession>
<dbReference type="EMBL" id="JACPNR010000006">
    <property type="protein sequence ID" value="MBI2678277.1"/>
    <property type="molecule type" value="Genomic_DNA"/>
</dbReference>
<comment type="caution">
    <text evidence="3">The sequence shown here is derived from an EMBL/GenBank/DDBJ whole genome shotgun (WGS) entry which is preliminary data.</text>
</comment>
<name>A0A932A884_9BACT</name>
<organism evidence="3 4">
    <name type="scientific">Candidatus Korobacter versatilis</name>
    <dbReference type="NCBI Taxonomy" id="658062"/>
    <lineage>
        <taxon>Bacteria</taxon>
        <taxon>Pseudomonadati</taxon>
        <taxon>Acidobacteriota</taxon>
        <taxon>Terriglobia</taxon>
        <taxon>Terriglobales</taxon>
        <taxon>Candidatus Korobacteraceae</taxon>
        <taxon>Candidatus Korobacter</taxon>
    </lineage>
</organism>
<evidence type="ECO:0000256" key="2">
    <source>
        <dbReference type="SAM" id="SignalP"/>
    </source>
</evidence>
<evidence type="ECO:0000313" key="4">
    <source>
        <dbReference type="Proteomes" id="UP000779809"/>
    </source>
</evidence>
<feature type="chain" id="PRO_5037780338" evidence="2">
    <location>
        <begin position="20"/>
        <end position="267"/>
    </location>
</feature>
<feature type="compositionally biased region" description="Low complexity" evidence="1">
    <location>
        <begin position="183"/>
        <end position="194"/>
    </location>
</feature>
<feature type="region of interest" description="Disordered" evidence="1">
    <location>
        <begin position="151"/>
        <end position="202"/>
    </location>
</feature>